<dbReference type="RefSeq" id="WP_071390618.1">
    <property type="nucleotide sequence ID" value="NZ_MLQS01000026.1"/>
</dbReference>
<dbReference type="Proteomes" id="UP000180057">
    <property type="component" value="Unassembled WGS sequence"/>
</dbReference>
<protein>
    <recommendedName>
        <fullName evidence="3">Cytoplasmic protein</fullName>
    </recommendedName>
</protein>
<dbReference type="EMBL" id="MLQS01000026">
    <property type="protein sequence ID" value="OIJ18785.1"/>
    <property type="molecule type" value="Genomic_DNA"/>
</dbReference>
<reference evidence="1 2" key="1">
    <citation type="submission" date="2016-10" db="EMBL/GenBank/DDBJ databases">
        <title>Draft genome sequences of four alkaliphilic bacteria belonging to the Anaerobacillus genus.</title>
        <authorList>
            <person name="Bassil N.M."/>
            <person name="Lloyd J.R."/>
        </authorList>
    </citation>
    <scope>NUCLEOTIDE SEQUENCE [LARGE SCALE GENOMIC DNA]</scope>
    <source>
        <strain evidence="1 2">DSM 22531</strain>
    </source>
</reference>
<comment type="caution">
    <text evidence="1">The sequence shown here is derived from an EMBL/GenBank/DDBJ whole genome shotgun (WGS) entry which is preliminary data.</text>
</comment>
<accession>A0A1S2M575</accession>
<keyword evidence="2" id="KW-1185">Reference proteome</keyword>
<sequence>MTKEKNKNLKVIGEGSYPGGDYEKIKVIGRGEIFEDVCSQETKIIGEYHIKGKATMEHVHVTGKLSIDEELNSNRIKVIGELNVRKSMKANTLDMRGFLNGAGNVELEKMSLKGGFNITELLNVGDLQANLQVAPSKVGEIGGEKIIIKSRSFLKRSYTLEAEVIEGDKIYLEHTTAKIVRGNDIEIGPNCHIDKVEYRSTFTNKEKNSKNILQVNQI</sequence>
<name>A0A1S2M575_9BACI</name>
<gene>
    <name evidence="1" type="ORF">BKP45_15560</name>
</gene>
<evidence type="ECO:0000313" key="2">
    <source>
        <dbReference type="Proteomes" id="UP000180057"/>
    </source>
</evidence>
<proteinExistence type="predicted"/>
<dbReference type="OrthoDB" id="1730007at2"/>
<dbReference type="AlphaFoldDB" id="A0A1S2M575"/>
<organism evidence="1 2">
    <name type="scientific">Anaerobacillus alkalidiazotrophicus</name>
    <dbReference type="NCBI Taxonomy" id="472963"/>
    <lineage>
        <taxon>Bacteria</taxon>
        <taxon>Bacillati</taxon>
        <taxon>Bacillota</taxon>
        <taxon>Bacilli</taxon>
        <taxon>Bacillales</taxon>
        <taxon>Bacillaceae</taxon>
        <taxon>Anaerobacillus</taxon>
    </lineage>
</organism>
<evidence type="ECO:0008006" key="3">
    <source>
        <dbReference type="Google" id="ProtNLM"/>
    </source>
</evidence>
<evidence type="ECO:0000313" key="1">
    <source>
        <dbReference type="EMBL" id="OIJ18785.1"/>
    </source>
</evidence>
<dbReference type="STRING" id="472963.BKP45_15560"/>